<keyword evidence="2" id="KW-1185">Reference proteome</keyword>
<dbReference type="AlphaFoldDB" id="A0A165BE15"/>
<reference evidence="1 2" key="1">
    <citation type="journal article" date="2016" name="Mol. Biol. Evol.">
        <title>Comparative Genomics of Early-Diverging Mushroom-Forming Fungi Provides Insights into the Origins of Lignocellulose Decay Capabilities.</title>
        <authorList>
            <person name="Nagy L.G."/>
            <person name="Riley R."/>
            <person name="Tritt A."/>
            <person name="Adam C."/>
            <person name="Daum C."/>
            <person name="Floudas D."/>
            <person name="Sun H."/>
            <person name="Yadav J.S."/>
            <person name="Pangilinan J."/>
            <person name="Larsson K.H."/>
            <person name="Matsuura K."/>
            <person name="Barry K."/>
            <person name="Labutti K."/>
            <person name="Kuo R."/>
            <person name="Ohm R.A."/>
            <person name="Bhattacharya S.S."/>
            <person name="Shirouzu T."/>
            <person name="Yoshinaga Y."/>
            <person name="Martin F.M."/>
            <person name="Grigoriev I.V."/>
            <person name="Hibbett D.S."/>
        </authorList>
    </citation>
    <scope>NUCLEOTIDE SEQUENCE [LARGE SCALE GENOMIC DNA]</scope>
    <source>
        <strain evidence="1 2">HHB12029</strain>
    </source>
</reference>
<name>A0A165BE15_EXIGL</name>
<dbReference type="OrthoDB" id="3235894at2759"/>
<evidence type="ECO:0000313" key="1">
    <source>
        <dbReference type="EMBL" id="KZV80428.1"/>
    </source>
</evidence>
<evidence type="ECO:0000313" key="2">
    <source>
        <dbReference type="Proteomes" id="UP000077266"/>
    </source>
</evidence>
<organism evidence="1 2">
    <name type="scientific">Exidia glandulosa HHB12029</name>
    <dbReference type="NCBI Taxonomy" id="1314781"/>
    <lineage>
        <taxon>Eukaryota</taxon>
        <taxon>Fungi</taxon>
        <taxon>Dikarya</taxon>
        <taxon>Basidiomycota</taxon>
        <taxon>Agaricomycotina</taxon>
        <taxon>Agaricomycetes</taxon>
        <taxon>Auriculariales</taxon>
        <taxon>Exidiaceae</taxon>
        <taxon>Exidia</taxon>
    </lineage>
</organism>
<proteinExistence type="predicted"/>
<sequence length="97" mass="10883">MGFFAGALSGALVAGGVYYAYSSTIQQRTAKHCTELRALSRQLEDPPIVRNAPAPAVTRVPIRPFRDQFMQKWNEGLQGLSTIDRKVEEITKRLFRS</sequence>
<protein>
    <recommendedName>
        <fullName evidence="3">MICOS complex subunit MIC12</fullName>
    </recommendedName>
</protein>
<dbReference type="Proteomes" id="UP000077266">
    <property type="component" value="Unassembled WGS sequence"/>
</dbReference>
<evidence type="ECO:0008006" key="3">
    <source>
        <dbReference type="Google" id="ProtNLM"/>
    </source>
</evidence>
<accession>A0A165BE15</accession>
<dbReference type="InParanoid" id="A0A165BE15"/>
<gene>
    <name evidence="1" type="ORF">EXIGLDRAFT_780958</name>
</gene>
<dbReference type="EMBL" id="KV426482">
    <property type="protein sequence ID" value="KZV80428.1"/>
    <property type="molecule type" value="Genomic_DNA"/>
</dbReference>